<sequence>MFLRRILPHLKTALVLAVVSFSPAHAFETQARAAWVYDVTTHTVLMDKNADEPLPPASMSKLMTINMLFEALRDGRVRMDTAFAVSDRAVEMTRRGGSTMFLQHTDRPTVEDLIHGMIVNSGNDACIVVAEGLAGTEDAFSAQMTERARALGMTGSSFKNASGWPADGHRMSMRDLGILAQRLIGEFPEYYPIFAETEYDYKNRSPDNRWNRNPLLKLNIGADGLKTGHTQEAGYGLVGSAKQGNRRVIFAITGLPTEKARAEEAERIVAWAFRQFAEKTVAGKGVRVAEAEVFMGAADSVGLVPAEDLKLLVPALVQENVRAEVTYKGPLHAPLAAGEQVAEMVIFVPGLPERRVPLVTETEVARAGFARRLTTAAGVLWKTYVMGGTAAPAS</sequence>
<feature type="signal peptide" evidence="15">
    <location>
        <begin position="1"/>
        <end position="26"/>
    </location>
</feature>
<evidence type="ECO:0000256" key="2">
    <source>
        <dbReference type="ARBA" id="ARBA00007164"/>
    </source>
</evidence>
<evidence type="ECO:0000256" key="8">
    <source>
        <dbReference type="ARBA" id="ARBA00022960"/>
    </source>
</evidence>
<gene>
    <name evidence="17" type="primary">dacC</name>
    <name evidence="17" type="ORF">XINFAN_03996</name>
</gene>
<evidence type="ECO:0000256" key="4">
    <source>
        <dbReference type="ARBA" id="ARBA00022645"/>
    </source>
</evidence>
<keyword evidence="6 15" id="KW-0732">Signal</keyword>
<dbReference type="SUPFAM" id="SSF56601">
    <property type="entry name" value="beta-lactamase/transpeptidase-like"/>
    <property type="match status" value="1"/>
</dbReference>
<reference evidence="17 18" key="1">
    <citation type="submission" date="2018-11" db="EMBL/GenBank/DDBJ databases">
        <authorList>
            <person name="Criscuolo A."/>
        </authorList>
    </citation>
    <scope>NUCLEOTIDE SEQUENCE [LARGE SCALE GENOMIC DNA]</scope>
    <source>
        <strain evidence="17">ACIP111625</strain>
    </source>
</reference>
<evidence type="ECO:0000256" key="13">
    <source>
        <dbReference type="PIRSR" id="PIRSR618044-2"/>
    </source>
</evidence>
<evidence type="ECO:0000256" key="6">
    <source>
        <dbReference type="ARBA" id="ARBA00022729"/>
    </source>
</evidence>
<feature type="domain" description="Peptidase S11 D-Ala-D-Ala carboxypeptidase A C-terminal" evidence="16">
    <location>
        <begin position="276"/>
        <end position="366"/>
    </location>
</feature>
<comment type="similarity">
    <text evidence="2 14">Belongs to the peptidase S11 family.</text>
</comment>
<evidence type="ECO:0000256" key="11">
    <source>
        <dbReference type="ARBA" id="ARBA00034000"/>
    </source>
</evidence>
<evidence type="ECO:0000256" key="15">
    <source>
        <dbReference type="SAM" id="SignalP"/>
    </source>
</evidence>
<dbReference type="OrthoDB" id="9795979at2"/>
<feature type="active site" description="Proton acceptor" evidence="12">
    <location>
        <position position="61"/>
    </location>
</feature>
<dbReference type="InterPro" id="IPR001967">
    <property type="entry name" value="Peptidase_S11_N"/>
</dbReference>
<dbReference type="PANTHER" id="PTHR21581">
    <property type="entry name" value="D-ALANYL-D-ALANINE CARBOXYPEPTIDASE"/>
    <property type="match status" value="1"/>
</dbReference>
<feature type="active site" evidence="12">
    <location>
        <position position="121"/>
    </location>
</feature>
<evidence type="ECO:0000256" key="9">
    <source>
        <dbReference type="ARBA" id="ARBA00022984"/>
    </source>
</evidence>
<dbReference type="EMBL" id="UXAW01000131">
    <property type="protein sequence ID" value="VDC33740.1"/>
    <property type="molecule type" value="Genomic_DNA"/>
</dbReference>
<evidence type="ECO:0000313" key="17">
    <source>
        <dbReference type="EMBL" id="VDC33740.1"/>
    </source>
</evidence>
<evidence type="ECO:0000256" key="5">
    <source>
        <dbReference type="ARBA" id="ARBA00022670"/>
    </source>
</evidence>
<dbReference type="Gene3D" id="3.40.710.10">
    <property type="entry name" value="DD-peptidase/beta-lactamase superfamily"/>
    <property type="match status" value="1"/>
</dbReference>
<dbReference type="PANTHER" id="PTHR21581:SF6">
    <property type="entry name" value="TRAFFICKING PROTEIN PARTICLE COMPLEX SUBUNIT 12"/>
    <property type="match status" value="1"/>
</dbReference>
<organism evidence="17 18">
    <name type="scientific">Pseudogemmobacter humi</name>
    <dbReference type="NCBI Taxonomy" id="2483812"/>
    <lineage>
        <taxon>Bacteria</taxon>
        <taxon>Pseudomonadati</taxon>
        <taxon>Pseudomonadota</taxon>
        <taxon>Alphaproteobacteria</taxon>
        <taxon>Rhodobacterales</taxon>
        <taxon>Paracoccaceae</taxon>
        <taxon>Pseudogemmobacter</taxon>
    </lineage>
</organism>
<dbReference type="EC" id="3.4.16.4" evidence="3"/>
<dbReference type="AlphaFoldDB" id="A0A3P5XX38"/>
<name>A0A3P5XX38_9RHOB</name>
<dbReference type="RefSeq" id="WP_124088669.1">
    <property type="nucleotide sequence ID" value="NZ_UXAW01000131.1"/>
</dbReference>
<accession>A0A3P5XX38</accession>
<feature type="chain" id="PRO_5018094261" description="serine-type D-Ala-D-Ala carboxypeptidase" evidence="15">
    <location>
        <begin position="27"/>
        <end position="394"/>
    </location>
</feature>
<dbReference type="GO" id="GO:0006508">
    <property type="term" value="P:proteolysis"/>
    <property type="evidence" value="ECO:0007669"/>
    <property type="project" value="UniProtKB-KW"/>
</dbReference>
<evidence type="ECO:0000256" key="3">
    <source>
        <dbReference type="ARBA" id="ARBA00012448"/>
    </source>
</evidence>
<dbReference type="InterPro" id="IPR012338">
    <property type="entry name" value="Beta-lactam/transpept-like"/>
</dbReference>
<dbReference type="Gene3D" id="2.60.410.10">
    <property type="entry name" value="D-Ala-D-Ala carboxypeptidase, C-terminal domain"/>
    <property type="match status" value="1"/>
</dbReference>
<dbReference type="Proteomes" id="UP000277498">
    <property type="component" value="Unassembled WGS sequence"/>
</dbReference>
<dbReference type="SMART" id="SM00936">
    <property type="entry name" value="PBP5_C"/>
    <property type="match status" value="1"/>
</dbReference>
<dbReference type="InterPro" id="IPR012907">
    <property type="entry name" value="Peptidase_S11_C"/>
</dbReference>
<keyword evidence="10" id="KW-0961">Cell wall biogenesis/degradation</keyword>
<evidence type="ECO:0000256" key="10">
    <source>
        <dbReference type="ARBA" id="ARBA00023316"/>
    </source>
</evidence>
<dbReference type="InterPro" id="IPR018044">
    <property type="entry name" value="Peptidase_S11"/>
</dbReference>
<comment type="pathway">
    <text evidence="1">Cell wall biogenesis; peptidoglycan biosynthesis.</text>
</comment>
<dbReference type="UniPathway" id="UPA00219"/>
<keyword evidence="5" id="KW-0645">Protease</keyword>
<keyword evidence="7 17" id="KW-0378">Hydrolase</keyword>
<keyword evidence="4 17" id="KW-0121">Carboxypeptidase</keyword>
<evidence type="ECO:0000256" key="12">
    <source>
        <dbReference type="PIRSR" id="PIRSR618044-1"/>
    </source>
</evidence>
<keyword evidence="9" id="KW-0573">Peptidoglycan synthesis</keyword>
<proteinExistence type="inferred from homology"/>
<evidence type="ECO:0000256" key="14">
    <source>
        <dbReference type="RuleBase" id="RU004016"/>
    </source>
</evidence>
<dbReference type="PRINTS" id="PR00725">
    <property type="entry name" value="DADACBPTASE1"/>
</dbReference>
<comment type="catalytic activity">
    <reaction evidence="11">
        <text>Preferential cleavage: (Ac)2-L-Lys-D-Ala-|-D-Ala. Also transpeptidation of peptidyl-alanyl moieties that are N-acyl substituents of D-alanine.</text>
        <dbReference type="EC" id="3.4.16.4"/>
    </reaction>
</comment>
<evidence type="ECO:0000313" key="18">
    <source>
        <dbReference type="Proteomes" id="UP000277498"/>
    </source>
</evidence>
<dbReference type="GO" id="GO:0009252">
    <property type="term" value="P:peptidoglycan biosynthetic process"/>
    <property type="evidence" value="ECO:0007669"/>
    <property type="project" value="UniProtKB-UniPathway"/>
</dbReference>
<dbReference type="GO" id="GO:0008360">
    <property type="term" value="P:regulation of cell shape"/>
    <property type="evidence" value="ECO:0007669"/>
    <property type="project" value="UniProtKB-KW"/>
</dbReference>
<feature type="active site" description="Acyl-ester intermediate" evidence="12">
    <location>
        <position position="58"/>
    </location>
</feature>
<protein>
    <recommendedName>
        <fullName evidence="3">serine-type D-Ala-D-Ala carboxypeptidase</fullName>
        <ecNumber evidence="3">3.4.16.4</ecNumber>
    </recommendedName>
</protein>
<keyword evidence="8" id="KW-0133">Cell shape</keyword>
<dbReference type="GO" id="GO:0071555">
    <property type="term" value="P:cell wall organization"/>
    <property type="evidence" value="ECO:0007669"/>
    <property type="project" value="UniProtKB-KW"/>
</dbReference>
<evidence type="ECO:0000259" key="16">
    <source>
        <dbReference type="SMART" id="SM00936"/>
    </source>
</evidence>
<dbReference type="InterPro" id="IPR037167">
    <property type="entry name" value="Peptidase_S11_C_sf"/>
</dbReference>
<evidence type="ECO:0000256" key="1">
    <source>
        <dbReference type="ARBA" id="ARBA00004752"/>
    </source>
</evidence>
<dbReference type="GO" id="GO:0009002">
    <property type="term" value="F:serine-type D-Ala-D-Ala carboxypeptidase activity"/>
    <property type="evidence" value="ECO:0007669"/>
    <property type="project" value="UniProtKB-EC"/>
</dbReference>
<dbReference type="Pfam" id="PF07943">
    <property type="entry name" value="PBP5_C"/>
    <property type="match status" value="1"/>
</dbReference>
<evidence type="ECO:0000256" key="7">
    <source>
        <dbReference type="ARBA" id="ARBA00022801"/>
    </source>
</evidence>
<keyword evidence="18" id="KW-1185">Reference proteome</keyword>
<feature type="binding site" evidence="13">
    <location>
        <position position="226"/>
    </location>
    <ligand>
        <name>substrate</name>
    </ligand>
</feature>
<dbReference type="Pfam" id="PF00768">
    <property type="entry name" value="Peptidase_S11"/>
    <property type="match status" value="1"/>
</dbReference>